<evidence type="ECO:0000313" key="2">
    <source>
        <dbReference type="Proteomes" id="UP000245802"/>
    </source>
</evidence>
<name>A0A2Z3GWJ3_9BACT</name>
<dbReference type="Proteomes" id="UP000245802">
    <property type="component" value="Chromosome"/>
</dbReference>
<accession>A0A2Z3GWJ3</accession>
<dbReference type="AlphaFoldDB" id="A0A2Z3GWJ3"/>
<proteinExistence type="predicted"/>
<protein>
    <submittedName>
        <fullName evidence="1">Uncharacterized protein</fullName>
    </submittedName>
</protein>
<keyword evidence="2" id="KW-1185">Reference proteome</keyword>
<gene>
    <name evidence="1" type="ORF">C1280_14670</name>
</gene>
<reference evidence="1 2" key="1">
    <citation type="submission" date="2018-01" db="EMBL/GenBank/DDBJ databases">
        <title>G. obscuriglobus.</title>
        <authorList>
            <person name="Franke J."/>
            <person name="Blomberg W."/>
            <person name="Selmecki A."/>
        </authorList>
    </citation>
    <scope>NUCLEOTIDE SEQUENCE [LARGE SCALE GENOMIC DNA]</scope>
    <source>
        <strain evidence="1 2">DSM 5831</strain>
    </source>
</reference>
<evidence type="ECO:0000313" key="1">
    <source>
        <dbReference type="EMBL" id="AWM38113.1"/>
    </source>
</evidence>
<sequence>MRNLIRFALVAVVAGLFAGDVLAGPILDRLRERRAARQGGCGACSSAAPARLSATAPLCGACPGGSCPDGSCPGGVCPVPPAPGLDVSASPHPTAALPAGALVSVSGRVLLPNGDGTYRHADQGAAPPIALPGYSLAPGCPNGRCPLPQQRLVIPVK</sequence>
<dbReference type="RefSeq" id="WP_010033621.1">
    <property type="nucleotide sequence ID" value="NZ_CP025958.1"/>
</dbReference>
<dbReference type="KEGG" id="gog:C1280_14670"/>
<organism evidence="1 2">
    <name type="scientific">Gemmata obscuriglobus</name>
    <dbReference type="NCBI Taxonomy" id="114"/>
    <lineage>
        <taxon>Bacteria</taxon>
        <taxon>Pseudomonadati</taxon>
        <taxon>Planctomycetota</taxon>
        <taxon>Planctomycetia</taxon>
        <taxon>Gemmatales</taxon>
        <taxon>Gemmataceae</taxon>
        <taxon>Gemmata</taxon>
    </lineage>
</organism>
<dbReference type="EMBL" id="CP025958">
    <property type="protein sequence ID" value="AWM38113.1"/>
    <property type="molecule type" value="Genomic_DNA"/>
</dbReference>